<comment type="caution">
    <text evidence="1">The sequence shown here is derived from an EMBL/GenBank/DDBJ whole genome shotgun (WGS) entry which is preliminary data.</text>
</comment>
<evidence type="ECO:0000313" key="1">
    <source>
        <dbReference type="EMBL" id="KAJ0171712.1"/>
    </source>
</evidence>
<proteinExistence type="predicted"/>
<evidence type="ECO:0000313" key="2">
    <source>
        <dbReference type="Proteomes" id="UP000824533"/>
    </source>
</evidence>
<dbReference type="Proteomes" id="UP000824533">
    <property type="component" value="Linkage Group LG23"/>
</dbReference>
<sequence length="303" mass="33959">MSNLYAFCIYLSVQERRKNTISCGLAACRKRQLNNPQPGDRVFARLDGDNPWSKNQCGVEASSNLIHQEPWLVFLEYWMEGRLLSSRCAATLIDEWHLVTAAHCVNKPNKFSRLVARLGEYDLSTKKDCRQGVCTDPPLHIEVEDIILNPNYKNHRHDIAILRLKKAAPYTDFIRPICLPTGPTTKDMKFSAGAWGEIPYEGVYSKVKKIVLLPNVDIEVCAKAYPNADLGQDIICAGGERGIDTCRGDSGSPLVLYRKQAELRGVTSGGNSICGIQGYPGIYTDVSHHLNWIKEVTRPIEIR</sequence>
<dbReference type="EMBL" id="CM034409">
    <property type="protein sequence ID" value="KAJ0171712.1"/>
    <property type="molecule type" value="Genomic_DNA"/>
</dbReference>
<organism evidence="1 2">
    <name type="scientific">Dendrolimus kikuchii</name>
    <dbReference type="NCBI Taxonomy" id="765133"/>
    <lineage>
        <taxon>Eukaryota</taxon>
        <taxon>Metazoa</taxon>
        <taxon>Ecdysozoa</taxon>
        <taxon>Arthropoda</taxon>
        <taxon>Hexapoda</taxon>
        <taxon>Insecta</taxon>
        <taxon>Pterygota</taxon>
        <taxon>Neoptera</taxon>
        <taxon>Endopterygota</taxon>
        <taxon>Lepidoptera</taxon>
        <taxon>Glossata</taxon>
        <taxon>Ditrysia</taxon>
        <taxon>Bombycoidea</taxon>
        <taxon>Lasiocampidae</taxon>
        <taxon>Dendrolimus</taxon>
    </lineage>
</organism>
<keyword evidence="2" id="KW-1185">Reference proteome</keyword>
<reference evidence="1 2" key="1">
    <citation type="journal article" date="2021" name="Front. Genet.">
        <title>Chromosome-Level Genome Assembly Reveals Significant Gene Expansion in the Toll and IMD Signaling Pathways of Dendrolimus kikuchii.</title>
        <authorList>
            <person name="Zhou J."/>
            <person name="Wu P."/>
            <person name="Xiong Z."/>
            <person name="Liu N."/>
            <person name="Zhao N."/>
            <person name="Ji M."/>
            <person name="Qiu Y."/>
            <person name="Yang B."/>
        </authorList>
    </citation>
    <scope>NUCLEOTIDE SEQUENCE [LARGE SCALE GENOMIC DNA]</scope>
    <source>
        <strain evidence="1">Ann1</strain>
    </source>
</reference>
<name>A0ACC1CJT1_9NEOP</name>
<accession>A0ACC1CJT1</accession>
<protein>
    <submittedName>
        <fullName evidence="1">Uncharacterized protein</fullName>
    </submittedName>
</protein>
<gene>
    <name evidence="1" type="ORF">K1T71_012475</name>
</gene>